<dbReference type="SUPFAM" id="SSF48452">
    <property type="entry name" value="TPR-like"/>
    <property type="match status" value="1"/>
</dbReference>
<sequence>MTPRPLDDDSAFEAPLALAREGRHGEAIHEALVALERAPAGPPRRAMVANALGQIARLAETAGDLESAEHALGEALRTAPGYADLHYQMACVLLLRQKRAEARRSLDAALRINPDYLAARLERALLDAREGLLGEALEALRRLGHQHRVERPRAFRQGLKSLEHADWEEAAMLLRQALHLTEPGSEEVAHEFQQLMEEGKTAAATRLVRDALREHDDYADLHVLLGTAELEEGRLDEALSSFARALEIHPDYHVARVQLARALEALGDVVQAGEQISLVLQAEPDHPQALQLSKRWGRLRARRRPPGSGMRASA</sequence>
<dbReference type="Pfam" id="PF13432">
    <property type="entry name" value="TPR_16"/>
    <property type="match status" value="1"/>
</dbReference>
<dbReference type="GO" id="GO:0035269">
    <property type="term" value="P:protein O-linked glycosylation via mannose"/>
    <property type="evidence" value="ECO:0007669"/>
    <property type="project" value="TreeGrafter"/>
</dbReference>
<evidence type="ECO:0000313" key="3">
    <source>
        <dbReference type="Proteomes" id="UP000316609"/>
    </source>
</evidence>
<dbReference type="EMBL" id="VBOY01000087">
    <property type="protein sequence ID" value="TMQ64384.1"/>
    <property type="molecule type" value="Genomic_DNA"/>
</dbReference>
<dbReference type="Pfam" id="PF14559">
    <property type="entry name" value="TPR_19"/>
    <property type="match status" value="1"/>
</dbReference>
<reference evidence="2 3" key="1">
    <citation type="journal article" date="2019" name="Nat. Microbiol.">
        <title>Mediterranean grassland soil C-N compound turnover is dependent on rainfall and depth, and is mediated by genomically divergent microorganisms.</title>
        <authorList>
            <person name="Diamond S."/>
            <person name="Andeer P.F."/>
            <person name="Li Z."/>
            <person name="Crits-Christoph A."/>
            <person name="Burstein D."/>
            <person name="Anantharaman K."/>
            <person name="Lane K.R."/>
            <person name="Thomas B.C."/>
            <person name="Pan C."/>
            <person name="Northen T.R."/>
            <person name="Banfield J.F."/>
        </authorList>
    </citation>
    <scope>NUCLEOTIDE SEQUENCE [LARGE SCALE GENOMIC DNA]</scope>
    <source>
        <strain evidence="2">WS_8</strain>
    </source>
</reference>
<dbReference type="PROSITE" id="PS50005">
    <property type="entry name" value="TPR"/>
    <property type="match status" value="1"/>
</dbReference>
<gene>
    <name evidence="2" type="ORF">E6K78_09250</name>
</gene>
<dbReference type="InterPro" id="IPR011990">
    <property type="entry name" value="TPR-like_helical_dom_sf"/>
</dbReference>
<dbReference type="InterPro" id="IPR019734">
    <property type="entry name" value="TPR_rpt"/>
</dbReference>
<dbReference type="PANTHER" id="PTHR44395">
    <property type="match status" value="1"/>
</dbReference>
<dbReference type="PANTHER" id="PTHR44395:SF1">
    <property type="entry name" value="PROTEIN O-MANNOSYL-TRANSFERASE TMTC3"/>
    <property type="match status" value="1"/>
</dbReference>
<dbReference type="GO" id="GO:0000030">
    <property type="term" value="F:mannosyltransferase activity"/>
    <property type="evidence" value="ECO:0007669"/>
    <property type="project" value="TreeGrafter"/>
</dbReference>
<dbReference type="Proteomes" id="UP000316609">
    <property type="component" value="Unassembled WGS sequence"/>
</dbReference>
<organism evidence="2 3">
    <name type="scientific">Eiseniibacteriota bacterium</name>
    <dbReference type="NCBI Taxonomy" id="2212470"/>
    <lineage>
        <taxon>Bacteria</taxon>
        <taxon>Candidatus Eiseniibacteriota</taxon>
    </lineage>
</organism>
<protein>
    <submittedName>
        <fullName evidence="2">Tetratricopeptide repeat protein</fullName>
    </submittedName>
</protein>
<dbReference type="AlphaFoldDB" id="A0A538TL85"/>
<evidence type="ECO:0000313" key="2">
    <source>
        <dbReference type="EMBL" id="TMQ64384.1"/>
    </source>
</evidence>
<keyword evidence="1" id="KW-0802">TPR repeat</keyword>
<evidence type="ECO:0000256" key="1">
    <source>
        <dbReference type="PROSITE-ProRule" id="PRU00339"/>
    </source>
</evidence>
<dbReference type="SMART" id="SM00028">
    <property type="entry name" value="TPR"/>
    <property type="match status" value="4"/>
</dbReference>
<accession>A0A538TL85</accession>
<feature type="repeat" description="TPR" evidence="1">
    <location>
        <begin position="219"/>
        <end position="252"/>
    </location>
</feature>
<comment type="caution">
    <text evidence="2">The sequence shown here is derived from an EMBL/GenBank/DDBJ whole genome shotgun (WGS) entry which is preliminary data.</text>
</comment>
<dbReference type="PROSITE" id="PS50293">
    <property type="entry name" value="TPR_REGION"/>
    <property type="match status" value="1"/>
</dbReference>
<proteinExistence type="predicted"/>
<name>A0A538TL85_UNCEI</name>
<dbReference type="Gene3D" id="1.25.40.10">
    <property type="entry name" value="Tetratricopeptide repeat domain"/>
    <property type="match status" value="3"/>
</dbReference>